<evidence type="ECO:0000313" key="1">
    <source>
        <dbReference type="Proteomes" id="UP000095283"/>
    </source>
</evidence>
<dbReference type="WBParaSite" id="Hba_02069">
    <property type="protein sequence ID" value="Hba_02069"/>
    <property type="gene ID" value="Hba_02069"/>
</dbReference>
<dbReference type="AlphaFoldDB" id="A0A1I7WBK9"/>
<keyword evidence="1" id="KW-1185">Reference proteome</keyword>
<name>A0A1I7WBK9_HETBA</name>
<evidence type="ECO:0000313" key="2">
    <source>
        <dbReference type="WBParaSite" id="Hba_02069"/>
    </source>
</evidence>
<organism evidence="1 2">
    <name type="scientific">Heterorhabditis bacteriophora</name>
    <name type="common">Entomopathogenic nematode worm</name>
    <dbReference type="NCBI Taxonomy" id="37862"/>
    <lineage>
        <taxon>Eukaryota</taxon>
        <taxon>Metazoa</taxon>
        <taxon>Ecdysozoa</taxon>
        <taxon>Nematoda</taxon>
        <taxon>Chromadorea</taxon>
        <taxon>Rhabditida</taxon>
        <taxon>Rhabditina</taxon>
        <taxon>Rhabditomorpha</taxon>
        <taxon>Strongyloidea</taxon>
        <taxon>Heterorhabditidae</taxon>
        <taxon>Heterorhabditis</taxon>
    </lineage>
</organism>
<accession>A0A1I7WBK9</accession>
<sequence length="104" mass="12248">MASAIARNRQRYSLGLHSHQLFLQSLWATDYAWDTPLEDIHSSIWLEISKDINQWEKRIPLRTCPYSSQSSRLCNTRIIIMVYVLLTQQIITEPALILFKKICR</sequence>
<reference evidence="2" key="1">
    <citation type="submission" date="2016-11" db="UniProtKB">
        <authorList>
            <consortium name="WormBaseParasite"/>
        </authorList>
    </citation>
    <scope>IDENTIFICATION</scope>
</reference>
<dbReference type="Proteomes" id="UP000095283">
    <property type="component" value="Unplaced"/>
</dbReference>
<protein>
    <submittedName>
        <fullName evidence="2">Uncharacterized protein</fullName>
    </submittedName>
</protein>
<proteinExistence type="predicted"/>